<sequence length="41" mass="4576">MAKKPTWKEYSITLRITLLGLGIIGVLAFIIRFLAIAFQPA</sequence>
<dbReference type="Gene3D" id="1.20.5.820">
    <property type="entry name" value="Preprotein translocase SecE subunit"/>
    <property type="match status" value="1"/>
</dbReference>
<feature type="transmembrane region" description="Helical" evidence="1">
    <location>
        <begin position="12"/>
        <end position="38"/>
    </location>
</feature>
<comment type="caution">
    <text evidence="3">The sequence shown here is derived from an EMBL/GenBank/DDBJ whole genome shotgun (WGS) entry which is preliminary data.</text>
</comment>
<evidence type="ECO:0000256" key="1">
    <source>
        <dbReference type="SAM" id="Phobius"/>
    </source>
</evidence>
<dbReference type="NCBIfam" id="TIGR00327">
    <property type="entry name" value="secE_euk_arch"/>
    <property type="match status" value="1"/>
</dbReference>
<dbReference type="EMBL" id="DTAD01000011">
    <property type="protein sequence ID" value="HGN89665.1"/>
    <property type="molecule type" value="Genomic_DNA"/>
</dbReference>
<evidence type="ECO:0000313" key="3">
    <source>
        <dbReference type="EMBL" id="HGN89665.1"/>
    </source>
</evidence>
<protein>
    <submittedName>
        <fullName evidence="3">Protein translocase SEC61 complex subunit gamma</fullName>
    </submittedName>
</protein>
<reference evidence="3" key="1">
    <citation type="journal article" date="2020" name="mSystems">
        <title>Genome- and Community-Level Interaction Insights into Carbon Utilization and Element Cycling Functions of Hydrothermarchaeota in Hydrothermal Sediment.</title>
        <authorList>
            <person name="Zhou Z."/>
            <person name="Liu Y."/>
            <person name="Xu W."/>
            <person name="Pan J."/>
            <person name="Luo Z.H."/>
            <person name="Li M."/>
        </authorList>
    </citation>
    <scope>NUCLEOTIDE SEQUENCE [LARGE SCALE GENOMIC DNA]</scope>
    <source>
        <strain evidence="4">SpSt-1073</strain>
        <strain evidence="3">SpSt-613</strain>
        <strain evidence="2">SpSt-669</strain>
    </source>
</reference>
<dbReference type="AlphaFoldDB" id="A0A7C4DZB3"/>
<dbReference type="GO" id="GO:0008320">
    <property type="term" value="F:protein transmembrane transporter activity"/>
    <property type="evidence" value="ECO:0007669"/>
    <property type="project" value="InterPro"/>
</dbReference>
<dbReference type="EMBL" id="DTCM01000093">
    <property type="protein sequence ID" value="HGL41566.1"/>
    <property type="molecule type" value="Genomic_DNA"/>
</dbReference>
<gene>
    <name evidence="4" type="ORF">ENM30_01450</name>
    <name evidence="3" type="ORF">ENT82_00835</name>
    <name evidence="2" type="ORF">ENU43_07900</name>
</gene>
<organism evidence="3">
    <name type="scientific">Caldiarchaeum subterraneum</name>
    <dbReference type="NCBI Taxonomy" id="311458"/>
    <lineage>
        <taxon>Archaea</taxon>
        <taxon>Nitrososphaerota</taxon>
        <taxon>Candidatus Caldarchaeales</taxon>
        <taxon>Candidatus Caldarchaeaceae</taxon>
        <taxon>Candidatus Caldarchaeum</taxon>
    </lineage>
</organism>
<dbReference type="InterPro" id="IPR008158">
    <property type="entry name" value="Translocase_Sec61-g"/>
</dbReference>
<accession>A0A7C4DZB3</accession>
<proteinExistence type="predicted"/>
<evidence type="ECO:0000313" key="2">
    <source>
        <dbReference type="EMBL" id="HGL41566.1"/>
    </source>
</evidence>
<dbReference type="EMBL" id="DRXG01000026">
    <property type="protein sequence ID" value="HHN51958.1"/>
    <property type="molecule type" value="Genomic_DNA"/>
</dbReference>
<dbReference type="SUPFAM" id="SSF103456">
    <property type="entry name" value="Preprotein translocase SecE subunit"/>
    <property type="match status" value="1"/>
</dbReference>
<dbReference type="InterPro" id="IPR023391">
    <property type="entry name" value="Prot_translocase_SecE_dom_sf"/>
</dbReference>
<keyword evidence="1" id="KW-0472">Membrane</keyword>
<name>A0A7C4DZB3_CALS0</name>
<keyword evidence="1" id="KW-0812">Transmembrane</keyword>
<dbReference type="GO" id="GO:0016020">
    <property type="term" value="C:membrane"/>
    <property type="evidence" value="ECO:0007669"/>
    <property type="project" value="InterPro"/>
</dbReference>
<keyword evidence="1" id="KW-1133">Transmembrane helix</keyword>
<evidence type="ECO:0000313" key="4">
    <source>
        <dbReference type="EMBL" id="HHN51958.1"/>
    </source>
</evidence>